<dbReference type="PANTHER" id="PTHR40619:SF3">
    <property type="entry name" value="FUNGAL STAND N-TERMINAL GOODBYE DOMAIN-CONTAINING PROTEIN"/>
    <property type="match status" value="1"/>
</dbReference>
<sequence>MLIPIAEMEPSRSLVPKIELQSPAVDFIDNRLPKYHPAFANRSTRYDSNLGRYVAASEVAMTISDAPEVTAPAADLGEGIPAVDMALPPRPLPSPIEAMKFWDAIFDDSMEKFMVVVKGIDDPAEPQHTIRNQANWDGIYNRLEVSRDKYNSTEGISGRTKKIYRRIAGNCQPLIQMTNLAPQSEYTTPVLGVVQLVLELTDCMRLNKAVERAGKVREKILGGFDKLDVIFSEVELFLETFPSDPNIRTASVELIAIVFRAVEQAISFFNKSFFGLLHLSGRRAFGAIGKKDDYQRDIVDSIQKIEEGSQHLIRQAENSFIYSVSHAMVEVQRRVRGWSAKCEEVLHRLEIIQQKQEAIKDSIDRIEHNMLSETSVKELIRLVLEEYVPSRRDQDQRSVSPMPDTTSAWQPPPNTRYCISPEELWRLLSVPSLEVEDSEFVNSRAGLLPSDERAQTEQLVKCRQFLEWAVSPTSTRLLVHGNFEGRPYVSALSLFCVTLFESLKESPSRFIPLIFFCGLHVNALTDPHAGGRALIKCFISQLLRQRPFDTSALQTDDEEVVRRGDISGLCNLFWWLVAQLPVDQTVFLLIDGVGYYEREDFEVDTGHVLDTLLTPRVDGETAIVKVMLTHPSGTRRMRERVGSGWTVSMAAMPTGAGTGNKRALGRGFKNLGT</sequence>
<organism evidence="2 3">
    <name type="scientific">Fusarium floridanum</name>
    <dbReference type="NCBI Taxonomy" id="1325733"/>
    <lineage>
        <taxon>Eukaryota</taxon>
        <taxon>Fungi</taxon>
        <taxon>Dikarya</taxon>
        <taxon>Ascomycota</taxon>
        <taxon>Pezizomycotina</taxon>
        <taxon>Sordariomycetes</taxon>
        <taxon>Hypocreomycetidae</taxon>
        <taxon>Hypocreales</taxon>
        <taxon>Nectriaceae</taxon>
        <taxon>Fusarium</taxon>
        <taxon>Fusarium solani species complex</taxon>
    </lineage>
</organism>
<dbReference type="AlphaFoldDB" id="A0A428NWX1"/>
<evidence type="ECO:0000256" key="1">
    <source>
        <dbReference type="SAM" id="MobiDB-lite"/>
    </source>
</evidence>
<accession>A0A428NWX1</accession>
<dbReference type="PANTHER" id="PTHR40619">
    <property type="entry name" value="FUNGAL STAND N-TERMINAL GOODBYE DOMAIN-CONTAINING PROTEIN"/>
    <property type="match status" value="1"/>
</dbReference>
<name>A0A428NWX1_9HYPO</name>
<dbReference type="EMBL" id="NKCL01001016">
    <property type="protein sequence ID" value="RSL45262.1"/>
    <property type="molecule type" value="Genomic_DNA"/>
</dbReference>
<gene>
    <name evidence="2" type="ORF">CEP51_016110</name>
</gene>
<feature type="region of interest" description="Disordered" evidence="1">
    <location>
        <begin position="393"/>
        <end position="413"/>
    </location>
</feature>
<dbReference type="Proteomes" id="UP000287972">
    <property type="component" value="Unassembled WGS sequence"/>
</dbReference>
<feature type="compositionally biased region" description="Polar residues" evidence="1">
    <location>
        <begin position="397"/>
        <end position="409"/>
    </location>
</feature>
<keyword evidence="3" id="KW-1185">Reference proteome</keyword>
<protein>
    <recommendedName>
        <fullName evidence="4">Fungal STAND N-terminal Goodbye domain-containing protein</fullName>
    </recommendedName>
</protein>
<evidence type="ECO:0000313" key="3">
    <source>
        <dbReference type="Proteomes" id="UP000287972"/>
    </source>
</evidence>
<comment type="caution">
    <text evidence="2">The sequence shown here is derived from an EMBL/GenBank/DDBJ whole genome shotgun (WGS) entry which is preliminary data.</text>
</comment>
<evidence type="ECO:0000313" key="2">
    <source>
        <dbReference type="EMBL" id="RSL45262.1"/>
    </source>
</evidence>
<evidence type="ECO:0008006" key="4">
    <source>
        <dbReference type="Google" id="ProtNLM"/>
    </source>
</evidence>
<reference evidence="2 3" key="1">
    <citation type="submission" date="2017-06" db="EMBL/GenBank/DDBJ databases">
        <title>Comparative genomic analysis of Ambrosia Fusariam Clade fungi.</title>
        <authorList>
            <person name="Stajich J.E."/>
            <person name="Carrillo J."/>
            <person name="Kijimoto T."/>
            <person name="Eskalen A."/>
            <person name="O'Donnell K."/>
            <person name="Kasson M."/>
        </authorList>
    </citation>
    <scope>NUCLEOTIDE SEQUENCE [LARGE SCALE GENOMIC DNA]</scope>
    <source>
        <strain evidence="2 3">NRRL62606</strain>
    </source>
</reference>
<proteinExistence type="predicted"/>